<keyword evidence="7" id="KW-0449">Lipoprotein</keyword>
<keyword evidence="8" id="KW-1185">Reference proteome</keyword>
<dbReference type="AlphaFoldDB" id="A0A917B9R4"/>
<reference evidence="7" key="1">
    <citation type="journal article" date="2014" name="Int. J. Syst. Evol. Microbiol.">
        <title>Complete genome sequence of Corynebacterium casei LMG S-19264T (=DSM 44701T), isolated from a smear-ripened cheese.</title>
        <authorList>
            <consortium name="US DOE Joint Genome Institute (JGI-PGF)"/>
            <person name="Walter F."/>
            <person name="Albersmeier A."/>
            <person name="Kalinowski J."/>
            <person name="Ruckert C."/>
        </authorList>
    </citation>
    <scope>NUCLEOTIDE SEQUENCE</scope>
    <source>
        <strain evidence="7">CGMCC 1.12153</strain>
    </source>
</reference>
<dbReference type="RefSeq" id="WP_188378403.1">
    <property type="nucleotide sequence ID" value="NZ_BMEL01000004.1"/>
</dbReference>
<dbReference type="InterPro" id="IPR050902">
    <property type="entry name" value="ABC_Transporter_SBP"/>
</dbReference>
<dbReference type="Pfam" id="PF01497">
    <property type="entry name" value="Peripla_BP_2"/>
    <property type="match status" value="1"/>
</dbReference>
<evidence type="ECO:0000256" key="1">
    <source>
        <dbReference type="ARBA" id="ARBA00008814"/>
    </source>
</evidence>
<sequence length="325" mass="35695">MKKYWRYIGVACLSAGLLVGCAEDSSEESNDEAPEESNEEASGETSYPLTIEDAMENEVEIEEDPERIVSLMPSNTEIAFELGAGDEVVGVSENDNYPEEVTELEQVGGMEINVEKVISLEPDLVLAHASSAHNSQEALDQIEEAGIAVYIVEDAASFDGVYDTIEAIGEVVNEQGNAEEIVTGMQKDIEAIEEQAAEVEEEKRVFVEVSPEPEIYTTGTGTFMNEMLEMIQAENAAADEEGWVQMNEEAVIDMQPDTIITTYGYYTEDPVEQVLSREGWEEVPAIENAKVIDVHSDLVTRSGPRLVEGLEELAEAVYPDTFGDE</sequence>
<evidence type="ECO:0000256" key="3">
    <source>
        <dbReference type="SAM" id="Coils"/>
    </source>
</evidence>
<dbReference type="NCBIfam" id="NF038402">
    <property type="entry name" value="TroA_like"/>
    <property type="match status" value="1"/>
</dbReference>
<organism evidence="7 8">
    <name type="scientific">Halobacillus andaensis</name>
    <dbReference type="NCBI Taxonomy" id="1176239"/>
    <lineage>
        <taxon>Bacteria</taxon>
        <taxon>Bacillati</taxon>
        <taxon>Bacillota</taxon>
        <taxon>Bacilli</taxon>
        <taxon>Bacillales</taxon>
        <taxon>Bacillaceae</taxon>
        <taxon>Halobacillus</taxon>
    </lineage>
</organism>
<dbReference type="PANTHER" id="PTHR30535:SF34">
    <property type="entry name" value="MOLYBDATE-BINDING PROTEIN MOLA"/>
    <property type="match status" value="1"/>
</dbReference>
<dbReference type="SUPFAM" id="SSF53807">
    <property type="entry name" value="Helical backbone' metal receptor"/>
    <property type="match status" value="1"/>
</dbReference>
<dbReference type="FunFam" id="3.40.50.1980:FF:000035">
    <property type="entry name" value="Iron ABC transporter substrate-binding protein"/>
    <property type="match status" value="1"/>
</dbReference>
<feature type="chain" id="PRO_5038601371" evidence="5">
    <location>
        <begin position="23"/>
        <end position="325"/>
    </location>
</feature>
<dbReference type="Gene3D" id="3.40.50.1980">
    <property type="entry name" value="Nitrogenase molybdenum iron protein domain"/>
    <property type="match status" value="2"/>
</dbReference>
<feature type="coiled-coil region" evidence="3">
    <location>
        <begin position="182"/>
        <end position="209"/>
    </location>
</feature>
<proteinExistence type="inferred from homology"/>
<protein>
    <submittedName>
        <fullName evidence="7">ABC transporter substrate-binding lipoprotein YvrC</fullName>
    </submittedName>
</protein>
<feature type="signal peptide" evidence="5">
    <location>
        <begin position="1"/>
        <end position="22"/>
    </location>
</feature>
<evidence type="ECO:0000256" key="4">
    <source>
        <dbReference type="SAM" id="MobiDB-lite"/>
    </source>
</evidence>
<comment type="caution">
    <text evidence="7">The sequence shown here is derived from an EMBL/GenBank/DDBJ whole genome shotgun (WGS) entry which is preliminary data.</text>
</comment>
<accession>A0A917B9R4</accession>
<dbReference type="PROSITE" id="PS51257">
    <property type="entry name" value="PROKAR_LIPOPROTEIN"/>
    <property type="match status" value="1"/>
</dbReference>
<dbReference type="EMBL" id="BMEL01000004">
    <property type="protein sequence ID" value="GGF29492.1"/>
    <property type="molecule type" value="Genomic_DNA"/>
</dbReference>
<evidence type="ECO:0000313" key="7">
    <source>
        <dbReference type="EMBL" id="GGF29492.1"/>
    </source>
</evidence>
<evidence type="ECO:0000313" key="8">
    <source>
        <dbReference type="Proteomes" id="UP000660110"/>
    </source>
</evidence>
<dbReference type="CDD" id="cd01143">
    <property type="entry name" value="YvrC"/>
    <property type="match status" value="1"/>
</dbReference>
<evidence type="ECO:0000256" key="2">
    <source>
        <dbReference type="ARBA" id="ARBA00022729"/>
    </source>
</evidence>
<dbReference type="PROSITE" id="PS50983">
    <property type="entry name" value="FE_B12_PBP"/>
    <property type="match status" value="1"/>
</dbReference>
<gene>
    <name evidence="7" type="primary">yvrC</name>
    <name evidence="7" type="ORF">GCM10010954_30750</name>
</gene>
<feature type="domain" description="Fe/B12 periplasmic-binding" evidence="6">
    <location>
        <begin position="67"/>
        <end position="321"/>
    </location>
</feature>
<keyword evidence="2 5" id="KW-0732">Signal</keyword>
<dbReference type="Proteomes" id="UP000660110">
    <property type="component" value="Unassembled WGS sequence"/>
</dbReference>
<name>A0A917B9R4_HALAA</name>
<dbReference type="InterPro" id="IPR002491">
    <property type="entry name" value="ABC_transptr_periplasmic_BD"/>
</dbReference>
<feature type="region of interest" description="Disordered" evidence="4">
    <location>
        <begin position="23"/>
        <end position="49"/>
    </location>
</feature>
<comment type="similarity">
    <text evidence="1">Belongs to the bacterial solute-binding protein 8 family.</text>
</comment>
<dbReference type="PANTHER" id="PTHR30535">
    <property type="entry name" value="VITAMIN B12-BINDING PROTEIN"/>
    <property type="match status" value="1"/>
</dbReference>
<feature type="compositionally biased region" description="Acidic residues" evidence="4">
    <location>
        <begin position="24"/>
        <end position="42"/>
    </location>
</feature>
<evidence type="ECO:0000256" key="5">
    <source>
        <dbReference type="SAM" id="SignalP"/>
    </source>
</evidence>
<keyword evidence="3" id="KW-0175">Coiled coil</keyword>
<dbReference type="InterPro" id="IPR054828">
    <property type="entry name" value="Vit_B12_bind_prot"/>
</dbReference>
<reference evidence="7" key="2">
    <citation type="submission" date="2020-09" db="EMBL/GenBank/DDBJ databases">
        <authorList>
            <person name="Sun Q."/>
            <person name="Zhou Y."/>
        </authorList>
    </citation>
    <scope>NUCLEOTIDE SEQUENCE</scope>
    <source>
        <strain evidence="7">CGMCC 1.12153</strain>
    </source>
</reference>
<dbReference type="GO" id="GO:0071281">
    <property type="term" value="P:cellular response to iron ion"/>
    <property type="evidence" value="ECO:0007669"/>
    <property type="project" value="TreeGrafter"/>
</dbReference>
<evidence type="ECO:0000259" key="6">
    <source>
        <dbReference type="PROSITE" id="PS50983"/>
    </source>
</evidence>